<accession>A0A376B3E8</accession>
<feature type="region of interest" description="Disordered" evidence="10">
    <location>
        <begin position="762"/>
        <end position="823"/>
    </location>
</feature>
<feature type="compositionally biased region" description="Low complexity" evidence="10">
    <location>
        <begin position="546"/>
        <end position="563"/>
    </location>
</feature>
<dbReference type="Gene3D" id="3.40.50.1000">
    <property type="entry name" value="HAD superfamily/HAD-like"/>
    <property type="match status" value="1"/>
</dbReference>
<dbReference type="FunFam" id="3.40.50.10190:FF:000049">
    <property type="entry name" value="RNA Polymerase II CTD phosphatase Fcp1"/>
    <property type="match status" value="1"/>
</dbReference>
<evidence type="ECO:0000256" key="10">
    <source>
        <dbReference type="SAM" id="MobiDB-lite"/>
    </source>
</evidence>
<dbReference type="EMBL" id="UFAJ01000107">
    <property type="protein sequence ID" value="SSD59215.1"/>
    <property type="molecule type" value="Genomic_DNA"/>
</dbReference>
<dbReference type="PANTHER" id="PTHR23081">
    <property type="entry name" value="RNA POLYMERASE II CTD PHOSPHATASE"/>
    <property type="match status" value="1"/>
</dbReference>
<gene>
    <name evidence="13" type="ORF">SCODWIG_00976</name>
</gene>
<comment type="catalytic activity">
    <reaction evidence="7 9">
        <text>O-phospho-L-seryl-[protein] + H2O = L-seryl-[protein] + phosphate</text>
        <dbReference type="Rhea" id="RHEA:20629"/>
        <dbReference type="Rhea" id="RHEA-COMP:9863"/>
        <dbReference type="Rhea" id="RHEA-COMP:11604"/>
        <dbReference type="ChEBI" id="CHEBI:15377"/>
        <dbReference type="ChEBI" id="CHEBI:29999"/>
        <dbReference type="ChEBI" id="CHEBI:43474"/>
        <dbReference type="ChEBI" id="CHEBI:83421"/>
        <dbReference type="EC" id="3.1.3.16"/>
    </reaction>
</comment>
<feature type="region of interest" description="Disordered" evidence="10">
    <location>
        <begin position="900"/>
        <end position="920"/>
    </location>
</feature>
<dbReference type="Proteomes" id="UP000262825">
    <property type="component" value="Unassembled WGS sequence"/>
</dbReference>
<dbReference type="InterPro" id="IPR001357">
    <property type="entry name" value="BRCT_dom"/>
</dbReference>
<dbReference type="Pfam" id="PF03031">
    <property type="entry name" value="NIF"/>
    <property type="match status" value="1"/>
</dbReference>
<keyword evidence="14" id="KW-1185">Reference proteome</keyword>
<sequence>MSTTATDNWITEQVYLPTTFPTSAKIVKLYINVNDEINKGDRILAYQYTDEEDYLISSDDLSNTKKRKVDRVAIFESPAMGKVTKIMCKIGDSMDQLSCSNGSNARPILELQNGCSHQMLYGGLCVRCGKVFDPENVPNIDTSATFSNGLLSANGSSSSTTKSAGALNNKTNLMAISHSNLDIKVTGSEAANIADQHTRQLLKQRKLILVVDLDQTVIHCAVDPTIGEWQNDPSNPNYDMLQDVKSFILQESPLILPSTSTNALVLNHAYKRECKYYVKMRPGLQKFFQEISQYFELHIYTMATRAYALEIAKIIDPDGKLFADRILSRDENGSLTHKSLERLFPTDQSMVLVIDDRGDVWNWCENLIKVVPYNFFVGIGDINSTFLPNNNIIDNSVQRSNAVASKDKGKEIEEKEKKLREETANGLGTTLIPEALQTSEIQNISREIQDEEQFKLDKMIKEARLLPATAPTLSDLEDLDDTENNGGTSSAVPSMDTEKVGKDNTDAVIGEIERSAVIEVQHEDRPLAEIQKRLDIENKRQKDSNISDNDNNNGTNNKNNGNIDNRLVKVLSDNDVELEYLGPRLVDIHHNFYDLYNKDDNSSLPRPDLKLLVPALKRKVFETCHFVFSGIFPLGVDLHKVDIVIWCETFGATITDDITLKTTHLITKKPSTLKARLADKYKPDGIKIVHPDWIFDCLLHWSKVDETPYKLKVDGIPVSSEEYATFLTNLNKYGNTHTHGINEEEGQEQEEEELKYLLNDENKDWLDDDDDKMDEFLNSDDEEEEEQGEEEEEEEEEGEEEEEEEKGNNENRMNNGGSNNKRKIEEEERSKYNGNNLNGTASPKRVKFLISKNNANDIIDNENKDSKNTKTNSTKTDVNHVNKAVNNGTDTISVDTADKVDDNLEHNNHNNVSSEEDKDLEDLEAELLLELEE</sequence>
<comment type="subcellular location">
    <subcellularLocation>
        <location evidence="1 9">Nucleus</location>
    </subcellularLocation>
</comment>
<evidence type="ECO:0000256" key="3">
    <source>
        <dbReference type="ARBA" id="ARBA00022801"/>
    </source>
</evidence>
<feature type="compositionally biased region" description="Acidic residues" evidence="10">
    <location>
        <begin position="766"/>
        <end position="805"/>
    </location>
</feature>
<dbReference type="InterPro" id="IPR036412">
    <property type="entry name" value="HAD-like_sf"/>
</dbReference>
<dbReference type="InterPro" id="IPR039189">
    <property type="entry name" value="Fcp1"/>
</dbReference>
<evidence type="ECO:0000256" key="8">
    <source>
        <dbReference type="ARBA" id="ARBA00048336"/>
    </source>
</evidence>
<dbReference type="GO" id="GO:0008420">
    <property type="term" value="F:RNA polymerase II CTD heptapeptide repeat phosphatase activity"/>
    <property type="evidence" value="ECO:0007669"/>
    <property type="project" value="UniProtKB-UniRule"/>
</dbReference>
<keyword evidence="5 9" id="KW-0539">Nucleus</keyword>
<evidence type="ECO:0000256" key="1">
    <source>
        <dbReference type="ARBA" id="ARBA00004123"/>
    </source>
</evidence>
<feature type="compositionally biased region" description="Basic and acidic residues" evidence="10">
    <location>
        <begin position="532"/>
        <end position="545"/>
    </location>
</feature>
<feature type="domain" description="BRCT" evidence="11">
    <location>
        <begin position="616"/>
        <end position="711"/>
    </location>
</feature>
<evidence type="ECO:0000313" key="14">
    <source>
        <dbReference type="Proteomes" id="UP000262825"/>
    </source>
</evidence>
<dbReference type="Pfam" id="PF00533">
    <property type="entry name" value="BRCT"/>
    <property type="match status" value="1"/>
</dbReference>
<dbReference type="AlphaFoldDB" id="A0A376B3E8"/>
<dbReference type="InterPro" id="IPR023214">
    <property type="entry name" value="HAD_sf"/>
</dbReference>
<evidence type="ECO:0000256" key="5">
    <source>
        <dbReference type="ARBA" id="ARBA00023242"/>
    </source>
</evidence>
<evidence type="ECO:0000256" key="2">
    <source>
        <dbReference type="ARBA" id="ARBA00013081"/>
    </source>
</evidence>
<dbReference type="NCBIfam" id="TIGR02250">
    <property type="entry name" value="FCP1_euk"/>
    <property type="match status" value="1"/>
</dbReference>
<organism evidence="13 14">
    <name type="scientific">Saccharomycodes ludwigii</name>
    <dbReference type="NCBI Taxonomy" id="36035"/>
    <lineage>
        <taxon>Eukaryota</taxon>
        <taxon>Fungi</taxon>
        <taxon>Dikarya</taxon>
        <taxon>Ascomycota</taxon>
        <taxon>Saccharomycotina</taxon>
        <taxon>Saccharomycetes</taxon>
        <taxon>Saccharomycodales</taxon>
        <taxon>Saccharomycodaceae</taxon>
        <taxon>Saccharomycodes</taxon>
    </lineage>
</organism>
<dbReference type="VEuPathDB" id="FungiDB:SCODWIG_00976"/>
<comment type="catalytic activity">
    <reaction evidence="8 9">
        <text>O-phospho-L-threonyl-[protein] + H2O = L-threonyl-[protein] + phosphate</text>
        <dbReference type="Rhea" id="RHEA:47004"/>
        <dbReference type="Rhea" id="RHEA-COMP:11060"/>
        <dbReference type="Rhea" id="RHEA-COMP:11605"/>
        <dbReference type="ChEBI" id="CHEBI:15377"/>
        <dbReference type="ChEBI" id="CHEBI:30013"/>
        <dbReference type="ChEBI" id="CHEBI:43474"/>
        <dbReference type="ChEBI" id="CHEBI:61977"/>
        <dbReference type="EC" id="3.1.3.16"/>
    </reaction>
</comment>
<name>A0A376B3E8_9ASCO</name>
<evidence type="ECO:0000259" key="11">
    <source>
        <dbReference type="PROSITE" id="PS50172"/>
    </source>
</evidence>
<evidence type="ECO:0000256" key="7">
    <source>
        <dbReference type="ARBA" id="ARBA00047761"/>
    </source>
</evidence>
<dbReference type="GO" id="GO:0005634">
    <property type="term" value="C:nucleus"/>
    <property type="evidence" value="ECO:0007669"/>
    <property type="project" value="UniProtKB-SubCell"/>
</dbReference>
<dbReference type="PROSITE" id="PS50172">
    <property type="entry name" value="BRCT"/>
    <property type="match status" value="1"/>
</dbReference>
<dbReference type="SUPFAM" id="SSF52113">
    <property type="entry name" value="BRCT domain"/>
    <property type="match status" value="1"/>
</dbReference>
<dbReference type="InterPro" id="IPR036420">
    <property type="entry name" value="BRCT_dom_sf"/>
</dbReference>
<dbReference type="SUPFAM" id="SSF56784">
    <property type="entry name" value="HAD-like"/>
    <property type="match status" value="1"/>
</dbReference>
<dbReference type="SMART" id="SM00292">
    <property type="entry name" value="BRCT"/>
    <property type="match status" value="1"/>
</dbReference>
<dbReference type="CDD" id="cd17729">
    <property type="entry name" value="BRCT_CTDP1"/>
    <property type="match status" value="1"/>
</dbReference>
<evidence type="ECO:0000313" key="13">
    <source>
        <dbReference type="EMBL" id="SSD59215.1"/>
    </source>
</evidence>
<dbReference type="PROSITE" id="PS50969">
    <property type="entry name" value="FCP1"/>
    <property type="match status" value="1"/>
</dbReference>
<dbReference type="CDD" id="cd07521">
    <property type="entry name" value="HAD_FCP1-like"/>
    <property type="match status" value="1"/>
</dbReference>
<feature type="region of interest" description="Disordered" evidence="10">
    <location>
        <begin position="472"/>
        <end position="501"/>
    </location>
</feature>
<feature type="compositionally biased region" description="Low complexity" evidence="10">
    <location>
        <begin position="810"/>
        <end position="819"/>
    </location>
</feature>
<dbReference type="SMART" id="SM00577">
    <property type="entry name" value="CPDc"/>
    <property type="match status" value="1"/>
</dbReference>
<dbReference type="EC" id="3.1.3.16" evidence="2 9"/>
<proteinExistence type="predicted"/>
<keyword evidence="3 9" id="KW-0378">Hydrolase</keyword>
<dbReference type="InterPro" id="IPR011947">
    <property type="entry name" value="FCP1_euk"/>
</dbReference>
<evidence type="ECO:0000256" key="4">
    <source>
        <dbReference type="ARBA" id="ARBA00022912"/>
    </source>
</evidence>
<feature type="region of interest" description="Disordered" evidence="10">
    <location>
        <begin position="532"/>
        <end position="563"/>
    </location>
</feature>
<feature type="domain" description="FCP1 homology" evidence="12">
    <location>
        <begin position="202"/>
        <end position="393"/>
    </location>
</feature>
<dbReference type="Gene3D" id="3.40.50.10190">
    <property type="entry name" value="BRCT domain"/>
    <property type="match status" value="1"/>
</dbReference>
<reference evidence="14" key="1">
    <citation type="submission" date="2018-06" db="EMBL/GenBank/DDBJ databases">
        <authorList>
            <person name="Guldener U."/>
        </authorList>
    </citation>
    <scope>NUCLEOTIDE SEQUENCE [LARGE SCALE GENOMIC DNA]</scope>
    <source>
        <strain evidence="14">UTAD17</strain>
    </source>
</reference>
<evidence type="ECO:0000256" key="9">
    <source>
        <dbReference type="RuleBase" id="RU366066"/>
    </source>
</evidence>
<keyword evidence="4" id="KW-0904">Protein phosphatase</keyword>
<evidence type="ECO:0000259" key="12">
    <source>
        <dbReference type="PROSITE" id="PS50969"/>
    </source>
</evidence>
<feature type="region of interest" description="Disordered" evidence="10">
    <location>
        <begin position="855"/>
        <end position="876"/>
    </location>
</feature>
<dbReference type="Gene3D" id="1.10.287.10">
    <property type="entry name" value="S15/NS1, RNA-binding"/>
    <property type="match status" value="1"/>
</dbReference>
<comment type="function">
    <text evidence="9">This promotes the activity of RNA polymerase II.</text>
</comment>
<dbReference type="PANTHER" id="PTHR23081:SF36">
    <property type="entry name" value="RNA POLYMERASE II SUBUNIT A C-TERMINAL DOMAIN PHOSPHATASE"/>
    <property type="match status" value="1"/>
</dbReference>
<evidence type="ECO:0000256" key="6">
    <source>
        <dbReference type="ARBA" id="ARBA00040602"/>
    </source>
</evidence>
<protein>
    <recommendedName>
        <fullName evidence="6 9">RNA polymerase II subunit A C-terminal domain phosphatase</fullName>
        <ecNumber evidence="2 9">3.1.3.16</ecNumber>
    </recommendedName>
</protein>
<dbReference type="InterPro" id="IPR004274">
    <property type="entry name" value="FCP1_dom"/>
</dbReference>